<sequence>MKHKEENPAWYPQYKQFKNKPVEAIKHLMKVKKGDCLQALYRKDIGYIDIVWGENDKNNKGFGLKHIIEKHGDEIKQLGFKVEVFIPIIVQFGELQKSKKEDKILLEGEMFRVVIYADSKKKFVLTAFDLRPLAKKNKNKGNQ</sequence>
<dbReference type="EMBL" id="JAEUAH010000013">
    <property type="protein sequence ID" value="MBM0651009.1"/>
    <property type="molecule type" value="Genomic_DNA"/>
</dbReference>
<organism evidence="2 3">
    <name type="scientific">Capnocytophaga genosp. AHN8471</name>
    <dbReference type="NCBI Taxonomy" id="327574"/>
    <lineage>
        <taxon>Bacteria</taxon>
        <taxon>Pseudomonadati</taxon>
        <taxon>Bacteroidota</taxon>
        <taxon>Flavobacteriia</taxon>
        <taxon>Flavobacteriales</taxon>
        <taxon>Flavobacteriaceae</taxon>
        <taxon>Capnocytophaga</taxon>
    </lineage>
</organism>
<dbReference type="Pfam" id="PF18809">
    <property type="entry name" value="PBECR1"/>
    <property type="match status" value="1"/>
</dbReference>
<evidence type="ECO:0000313" key="2">
    <source>
        <dbReference type="EMBL" id="MBM0651009.1"/>
    </source>
</evidence>
<comment type="caution">
    <text evidence="2">The sequence shown here is derived from an EMBL/GenBank/DDBJ whole genome shotgun (WGS) entry which is preliminary data.</text>
</comment>
<feature type="domain" description="Phage-Barnase-EndoU-ColicinE5/D-RelE-like nuclease" evidence="1">
    <location>
        <begin position="39"/>
        <end position="129"/>
    </location>
</feature>
<evidence type="ECO:0000259" key="1">
    <source>
        <dbReference type="Pfam" id="PF18809"/>
    </source>
</evidence>
<reference evidence="2 3" key="1">
    <citation type="submission" date="2021-01" db="EMBL/GenBank/DDBJ databases">
        <title>Evidence that Capnocytophaga endodontalis is a later homotypic synonym for Capnocytophaga genospecies AHN8471, and request for opinion on proposed recognition of strain AHN8471 as type strain of the species.</title>
        <authorList>
            <person name="Nicholson A.C."/>
            <person name="Hopper C.L."/>
            <person name="Gulvik C.A."/>
            <person name="Mcquiston J.R."/>
            <person name="Lau E.F."/>
        </authorList>
    </citation>
    <scope>NUCLEOTIDE SEQUENCE [LARGE SCALE GENOMIC DNA]</scope>
    <source>
        <strain evidence="2 3">AHN9576</strain>
    </source>
</reference>
<keyword evidence="3" id="KW-1185">Reference proteome</keyword>
<accession>A0ABS1YX73</accession>
<evidence type="ECO:0000313" key="3">
    <source>
        <dbReference type="Proteomes" id="UP000603506"/>
    </source>
</evidence>
<gene>
    <name evidence="2" type="ORF">JNB19_09645</name>
</gene>
<dbReference type="InterPro" id="IPR041092">
    <property type="entry name" value="PBECR1"/>
</dbReference>
<dbReference type="Proteomes" id="UP000603506">
    <property type="component" value="Unassembled WGS sequence"/>
</dbReference>
<protein>
    <recommendedName>
        <fullName evidence="1">Phage-Barnase-EndoU-ColicinE5/D-RelE-like nuclease domain-containing protein</fullName>
    </recommendedName>
</protein>
<name>A0ABS1YX73_9FLAO</name>
<proteinExistence type="predicted"/>
<dbReference type="RefSeq" id="WP_203093374.1">
    <property type="nucleotide sequence ID" value="NZ_JAESPH010000004.1"/>
</dbReference>